<keyword evidence="2" id="KW-1185">Reference proteome</keyword>
<evidence type="ECO:0000313" key="1">
    <source>
        <dbReference type="EMBL" id="KAL0113996.1"/>
    </source>
</evidence>
<evidence type="ECO:0008006" key="3">
    <source>
        <dbReference type="Google" id="ProtNLM"/>
    </source>
</evidence>
<dbReference type="EMBL" id="JADYXP020000011">
    <property type="protein sequence ID" value="KAL0113996.1"/>
    <property type="molecule type" value="Genomic_DNA"/>
</dbReference>
<gene>
    <name evidence="1" type="ORF">PUN28_011363</name>
</gene>
<reference evidence="1 2" key="1">
    <citation type="submission" date="2023-03" db="EMBL/GenBank/DDBJ databases">
        <title>High recombination rates correlate with genetic variation in Cardiocondyla obscurior ants.</title>
        <authorList>
            <person name="Errbii M."/>
        </authorList>
    </citation>
    <scope>NUCLEOTIDE SEQUENCE [LARGE SCALE GENOMIC DNA]</scope>
    <source>
        <strain evidence="1">Alpha-2009</strain>
        <tissue evidence="1">Whole body</tissue>
    </source>
</reference>
<organism evidence="1 2">
    <name type="scientific">Cardiocondyla obscurior</name>
    <dbReference type="NCBI Taxonomy" id="286306"/>
    <lineage>
        <taxon>Eukaryota</taxon>
        <taxon>Metazoa</taxon>
        <taxon>Ecdysozoa</taxon>
        <taxon>Arthropoda</taxon>
        <taxon>Hexapoda</taxon>
        <taxon>Insecta</taxon>
        <taxon>Pterygota</taxon>
        <taxon>Neoptera</taxon>
        <taxon>Endopterygota</taxon>
        <taxon>Hymenoptera</taxon>
        <taxon>Apocrita</taxon>
        <taxon>Aculeata</taxon>
        <taxon>Formicoidea</taxon>
        <taxon>Formicidae</taxon>
        <taxon>Myrmicinae</taxon>
        <taxon>Cardiocondyla</taxon>
    </lineage>
</organism>
<sequence>MIKAKRNTSQKRSERVSHHLRMRTFRCKIFLARNLALRIYIFTAHNAWRKVSSSAHMTPAHILTERERERERENFILQSTACIFIANARLCVREIAIGREVPGNIRNLRIPATVLRARVFALARVDVSCIRVPAAARTWARTRFAVCARIRDAYGTLSS</sequence>
<protein>
    <recommendedName>
        <fullName evidence="3">Ribosomal protein L20</fullName>
    </recommendedName>
</protein>
<dbReference type="Proteomes" id="UP001430953">
    <property type="component" value="Unassembled WGS sequence"/>
</dbReference>
<evidence type="ECO:0000313" key="2">
    <source>
        <dbReference type="Proteomes" id="UP001430953"/>
    </source>
</evidence>
<comment type="caution">
    <text evidence="1">The sequence shown here is derived from an EMBL/GenBank/DDBJ whole genome shotgun (WGS) entry which is preliminary data.</text>
</comment>
<accession>A0AAW2FGT8</accession>
<proteinExistence type="predicted"/>
<name>A0AAW2FGT8_9HYME</name>
<dbReference type="AlphaFoldDB" id="A0AAW2FGT8"/>